<dbReference type="HOGENOM" id="CLU_1241819_0_0_1"/>
<dbReference type="OMA" id="NSITHQW"/>
<feature type="compositionally biased region" description="Polar residues" evidence="1">
    <location>
        <begin position="22"/>
        <end position="32"/>
    </location>
</feature>
<protein>
    <submittedName>
        <fullName evidence="2">Uncharacterized protein</fullName>
    </submittedName>
</protein>
<name>A0A0E0JLY0_ORYPU</name>
<accession>A0A0E0JLY0</accession>
<sequence length="223" mass="23264">MVGGKGGGRTDPEGRCKRLARTTRSASASTVGRLSSPPPPRPLELASRPPPPSVTRATVRRGKLHVDPATSRSSGTTVVGGGNGEKDVGEGDATGEIGGGDGAVEIGGRGGELAEDTGGSGMCQRRRKRYQERCATAASSNLAVLPPHYHRPQRGHRQSPELAPPPPPLPATRASSPERGDVDVKEGMEEEGRGEKCDGDGTVLILQNFSGTQPISRIVVMFF</sequence>
<evidence type="ECO:0000313" key="2">
    <source>
        <dbReference type="EnsemblPlants" id="OPUNC01G25090.1"/>
    </source>
</evidence>
<proteinExistence type="predicted"/>
<feature type="compositionally biased region" description="Basic residues" evidence="1">
    <location>
        <begin position="148"/>
        <end position="157"/>
    </location>
</feature>
<reference evidence="2" key="1">
    <citation type="submission" date="2015-04" db="UniProtKB">
        <authorList>
            <consortium name="EnsemblPlants"/>
        </authorList>
    </citation>
    <scope>IDENTIFICATION</scope>
</reference>
<keyword evidence="3" id="KW-1185">Reference proteome</keyword>
<dbReference type="AlphaFoldDB" id="A0A0E0JLY0"/>
<evidence type="ECO:0000256" key="1">
    <source>
        <dbReference type="SAM" id="MobiDB-lite"/>
    </source>
</evidence>
<dbReference type="Gramene" id="OPUNC01G25090.1">
    <property type="protein sequence ID" value="OPUNC01G25090.1"/>
    <property type="gene ID" value="OPUNC01G25090"/>
</dbReference>
<dbReference type="Proteomes" id="UP000026962">
    <property type="component" value="Chromosome 1"/>
</dbReference>
<organism evidence="2">
    <name type="scientific">Oryza punctata</name>
    <name type="common">Red rice</name>
    <dbReference type="NCBI Taxonomy" id="4537"/>
    <lineage>
        <taxon>Eukaryota</taxon>
        <taxon>Viridiplantae</taxon>
        <taxon>Streptophyta</taxon>
        <taxon>Embryophyta</taxon>
        <taxon>Tracheophyta</taxon>
        <taxon>Spermatophyta</taxon>
        <taxon>Magnoliopsida</taxon>
        <taxon>Liliopsida</taxon>
        <taxon>Poales</taxon>
        <taxon>Poaceae</taxon>
        <taxon>BOP clade</taxon>
        <taxon>Oryzoideae</taxon>
        <taxon>Oryzeae</taxon>
        <taxon>Oryzinae</taxon>
        <taxon>Oryza</taxon>
    </lineage>
</organism>
<feature type="compositionally biased region" description="Gly residues" evidence="1">
    <location>
        <begin position="96"/>
        <end position="111"/>
    </location>
</feature>
<feature type="region of interest" description="Disordered" evidence="1">
    <location>
        <begin position="1"/>
        <end position="200"/>
    </location>
</feature>
<evidence type="ECO:0000313" key="3">
    <source>
        <dbReference type="Proteomes" id="UP000026962"/>
    </source>
</evidence>
<reference evidence="2" key="2">
    <citation type="submission" date="2018-05" db="EMBL/GenBank/DDBJ databases">
        <title>OpunRS2 (Oryza punctata Reference Sequence Version 2).</title>
        <authorList>
            <person name="Zhang J."/>
            <person name="Kudrna D."/>
            <person name="Lee S."/>
            <person name="Talag J."/>
            <person name="Welchert J."/>
            <person name="Wing R.A."/>
        </authorList>
    </citation>
    <scope>NUCLEOTIDE SEQUENCE [LARGE SCALE GENOMIC DNA]</scope>
</reference>
<feature type="compositionally biased region" description="Pro residues" evidence="1">
    <location>
        <begin position="36"/>
        <end position="53"/>
    </location>
</feature>
<dbReference type="EnsemblPlants" id="OPUNC01G25090.1">
    <property type="protein sequence ID" value="OPUNC01G25090.1"/>
    <property type="gene ID" value="OPUNC01G25090"/>
</dbReference>
<feature type="compositionally biased region" description="Basic and acidic residues" evidence="1">
    <location>
        <begin position="176"/>
        <end position="199"/>
    </location>
</feature>